<keyword evidence="4" id="KW-1133">Transmembrane helix</keyword>
<dbReference type="OrthoDB" id="430207at2759"/>
<comment type="similarity">
    <text evidence="2 6">Belongs to the peroxisomal membrane protein PXMP2/4 family.</text>
</comment>
<gene>
    <name evidence="7" type="ORF">HHK36_008311</name>
</gene>
<dbReference type="Pfam" id="PF04117">
    <property type="entry name" value="Mpv17_PMP22"/>
    <property type="match status" value="1"/>
</dbReference>
<organism evidence="7 8">
    <name type="scientific">Tetracentron sinense</name>
    <name type="common">Spur-leaf</name>
    <dbReference type="NCBI Taxonomy" id="13715"/>
    <lineage>
        <taxon>Eukaryota</taxon>
        <taxon>Viridiplantae</taxon>
        <taxon>Streptophyta</taxon>
        <taxon>Embryophyta</taxon>
        <taxon>Tracheophyta</taxon>
        <taxon>Spermatophyta</taxon>
        <taxon>Magnoliopsida</taxon>
        <taxon>Trochodendrales</taxon>
        <taxon>Trochodendraceae</taxon>
        <taxon>Tetracentron</taxon>
    </lineage>
</organism>
<evidence type="ECO:0000313" key="7">
    <source>
        <dbReference type="EMBL" id="KAF8406226.1"/>
    </source>
</evidence>
<comment type="subcellular location">
    <subcellularLocation>
        <location evidence="1">Membrane</location>
        <topology evidence="1">Multi-pass membrane protein</topology>
    </subcellularLocation>
</comment>
<dbReference type="Proteomes" id="UP000655225">
    <property type="component" value="Unassembled WGS sequence"/>
</dbReference>
<evidence type="ECO:0000256" key="5">
    <source>
        <dbReference type="ARBA" id="ARBA00023136"/>
    </source>
</evidence>
<dbReference type="GO" id="GO:0005737">
    <property type="term" value="C:cytoplasm"/>
    <property type="evidence" value="ECO:0007669"/>
    <property type="project" value="TreeGrafter"/>
</dbReference>
<accession>A0A834ZG45</accession>
<evidence type="ECO:0000256" key="2">
    <source>
        <dbReference type="ARBA" id="ARBA00006824"/>
    </source>
</evidence>
<dbReference type="GO" id="GO:0016020">
    <property type="term" value="C:membrane"/>
    <property type="evidence" value="ECO:0007669"/>
    <property type="project" value="UniProtKB-SubCell"/>
</dbReference>
<dbReference type="EMBL" id="JABCRI010000005">
    <property type="protein sequence ID" value="KAF8406226.1"/>
    <property type="molecule type" value="Genomic_DNA"/>
</dbReference>
<dbReference type="InterPro" id="IPR007248">
    <property type="entry name" value="Mpv17_PMP22"/>
</dbReference>
<name>A0A834ZG45_TETSI</name>
<dbReference type="PANTHER" id="PTHR11266:SF18">
    <property type="entry name" value="OS12G0508100 PROTEIN"/>
    <property type="match status" value="1"/>
</dbReference>
<evidence type="ECO:0000256" key="3">
    <source>
        <dbReference type="ARBA" id="ARBA00022692"/>
    </source>
</evidence>
<dbReference type="PANTHER" id="PTHR11266">
    <property type="entry name" value="PEROXISOMAL MEMBRANE PROTEIN 2, PXMP2 MPV17"/>
    <property type="match status" value="1"/>
</dbReference>
<sequence>MSGRFLKNGGKSCINRLLERRSMADFCSSTEIPILTKQRHLRAYARSPLLFKKIKDSGISPSLSSSSPSLSSKTGFIGWYLGMIECRPVLTKSITSALIYTLADLSSQLITQPSLKSFDSIRTLRMAGYGMLILGPSLHFWFNFISRVLPKRDILTTFKKIFVGQTVYGPVMTTVFFSMNAGAQGENGADIVARLKRDMLPTMLSGLMYWPACDFVTFKFIPVHLQPLVSNSFSYLWTIYMTYKAGLEKAGAE</sequence>
<evidence type="ECO:0000313" key="8">
    <source>
        <dbReference type="Proteomes" id="UP000655225"/>
    </source>
</evidence>
<evidence type="ECO:0000256" key="1">
    <source>
        <dbReference type="ARBA" id="ARBA00004141"/>
    </source>
</evidence>
<keyword evidence="3" id="KW-0812">Transmembrane</keyword>
<dbReference type="AlphaFoldDB" id="A0A834ZG45"/>
<keyword evidence="5" id="KW-0472">Membrane</keyword>
<dbReference type="OMA" id="FTMTLME"/>
<reference evidence="7 8" key="1">
    <citation type="submission" date="2020-04" db="EMBL/GenBank/DDBJ databases">
        <title>Plant Genome Project.</title>
        <authorList>
            <person name="Zhang R.-G."/>
        </authorList>
    </citation>
    <scope>NUCLEOTIDE SEQUENCE [LARGE SCALE GENOMIC DNA]</scope>
    <source>
        <strain evidence="7">YNK0</strain>
        <tissue evidence="7">Leaf</tissue>
    </source>
</reference>
<protein>
    <submittedName>
        <fullName evidence="7">Uncharacterized protein</fullName>
    </submittedName>
</protein>
<keyword evidence="8" id="KW-1185">Reference proteome</keyword>
<evidence type="ECO:0000256" key="4">
    <source>
        <dbReference type="ARBA" id="ARBA00022989"/>
    </source>
</evidence>
<proteinExistence type="inferred from homology"/>
<evidence type="ECO:0000256" key="6">
    <source>
        <dbReference type="RuleBase" id="RU363053"/>
    </source>
</evidence>
<comment type="caution">
    <text evidence="7">The sequence shown here is derived from an EMBL/GenBank/DDBJ whole genome shotgun (WGS) entry which is preliminary data.</text>
</comment>